<evidence type="ECO:0000313" key="2">
    <source>
        <dbReference type="EMBL" id="GIF54817.1"/>
    </source>
</evidence>
<protein>
    <submittedName>
        <fullName evidence="2">Dihydrofolate reductase</fullName>
    </submittedName>
</protein>
<organism evidence="2 3">
    <name type="scientific">Asanoa iriomotensis</name>
    <dbReference type="NCBI Taxonomy" id="234613"/>
    <lineage>
        <taxon>Bacteria</taxon>
        <taxon>Bacillati</taxon>
        <taxon>Actinomycetota</taxon>
        <taxon>Actinomycetes</taxon>
        <taxon>Micromonosporales</taxon>
        <taxon>Micromonosporaceae</taxon>
        <taxon>Asanoa</taxon>
    </lineage>
</organism>
<dbReference type="EMBL" id="BONC01000004">
    <property type="protein sequence ID" value="GIF54817.1"/>
    <property type="molecule type" value="Genomic_DNA"/>
</dbReference>
<dbReference type="PANTHER" id="PTHR38011">
    <property type="entry name" value="DIHYDROFOLATE REDUCTASE FAMILY PROTEIN (AFU_ORTHOLOGUE AFUA_8G06820)"/>
    <property type="match status" value="1"/>
</dbReference>
<dbReference type="Pfam" id="PF01872">
    <property type="entry name" value="RibD_C"/>
    <property type="match status" value="1"/>
</dbReference>
<dbReference type="Gene3D" id="3.40.430.10">
    <property type="entry name" value="Dihydrofolate Reductase, subunit A"/>
    <property type="match status" value="1"/>
</dbReference>
<dbReference type="Proteomes" id="UP000624325">
    <property type="component" value="Unassembled WGS sequence"/>
</dbReference>
<dbReference type="InterPro" id="IPR050765">
    <property type="entry name" value="Riboflavin_Biosynth_HTPR"/>
</dbReference>
<evidence type="ECO:0000259" key="1">
    <source>
        <dbReference type="Pfam" id="PF01872"/>
    </source>
</evidence>
<dbReference type="SUPFAM" id="SSF53597">
    <property type="entry name" value="Dihydrofolate reductase-like"/>
    <property type="match status" value="1"/>
</dbReference>
<dbReference type="InterPro" id="IPR002734">
    <property type="entry name" value="RibDG_C"/>
</dbReference>
<gene>
    <name evidence="2" type="ORF">Air01nite_09120</name>
</gene>
<accession>A0ABQ4BWA3</accession>
<dbReference type="PANTHER" id="PTHR38011:SF11">
    <property type="entry name" value="2,5-DIAMINO-6-RIBOSYLAMINO-4(3H)-PYRIMIDINONE 5'-PHOSPHATE REDUCTASE"/>
    <property type="match status" value="1"/>
</dbReference>
<reference evidence="2 3" key="1">
    <citation type="submission" date="2021-01" db="EMBL/GenBank/DDBJ databases">
        <title>Whole genome shotgun sequence of Asanoa iriomotensis NBRC 100142.</title>
        <authorList>
            <person name="Komaki H."/>
            <person name="Tamura T."/>
        </authorList>
    </citation>
    <scope>NUCLEOTIDE SEQUENCE [LARGE SCALE GENOMIC DNA]</scope>
    <source>
        <strain evidence="2 3">NBRC 100142</strain>
    </source>
</reference>
<name>A0ABQ4BWA3_9ACTN</name>
<proteinExistence type="predicted"/>
<sequence>MRTITIGQFMSLDGVVEEPDKWHSSYVDDDLLGAMSAERIDTMLLGRVTYESFAGAFGELPDDHPAGAYMNRPEKIVVSRSLSTLSWRRSTLLPEGDVVERVAELKEGDGGPIFMPGSITLSQTLLRAGLVDRISLLVHPIVVGHGRRLFPESMAQVPFTLERCDVFGSGVTYQVYAVR</sequence>
<keyword evidence="3" id="KW-1185">Reference proteome</keyword>
<dbReference type="InterPro" id="IPR024072">
    <property type="entry name" value="DHFR-like_dom_sf"/>
</dbReference>
<evidence type="ECO:0000313" key="3">
    <source>
        <dbReference type="Proteomes" id="UP000624325"/>
    </source>
</evidence>
<comment type="caution">
    <text evidence="2">The sequence shown here is derived from an EMBL/GenBank/DDBJ whole genome shotgun (WGS) entry which is preliminary data.</text>
</comment>
<feature type="domain" description="Bacterial bifunctional deaminase-reductase C-terminal" evidence="1">
    <location>
        <begin position="3"/>
        <end position="172"/>
    </location>
</feature>
<dbReference type="RefSeq" id="WP_203700519.1">
    <property type="nucleotide sequence ID" value="NZ_BAAALU010000013.1"/>
</dbReference>